<proteinExistence type="inferred from homology"/>
<dbReference type="InterPro" id="IPR000644">
    <property type="entry name" value="CBS_dom"/>
</dbReference>
<dbReference type="GO" id="GO:0005794">
    <property type="term" value="C:Golgi apparatus"/>
    <property type="evidence" value="ECO:0007669"/>
    <property type="project" value="TreeGrafter"/>
</dbReference>
<feature type="transmembrane region" description="Helical" evidence="9">
    <location>
        <begin position="421"/>
        <end position="443"/>
    </location>
</feature>
<dbReference type="CDD" id="cd03684">
    <property type="entry name" value="ClC_3_like"/>
    <property type="match status" value="1"/>
</dbReference>
<evidence type="ECO:0000256" key="2">
    <source>
        <dbReference type="ARBA" id="ARBA00022448"/>
    </source>
</evidence>
<evidence type="ECO:0000256" key="8">
    <source>
        <dbReference type="PROSITE-ProRule" id="PRU00703"/>
    </source>
</evidence>
<feature type="transmembrane region" description="Helical" evidence="9">
    <location>
        <begin position="292"/>
        <end position="314"/>
    </location>
</feature>
<dbReference type="SMART" id="SM00116">
    <property type="entry name" value="CBS"/>
    <property type="match status" value="2"/>
</dbReference>
<dbReference type="InterPro" id="IPR046342">
    <property type="entry name" value="CBS_dom_sf"/>
</dbReference>
<dbReference type="GO" id="GO:0010008">
    <property type="term" value="C:endosome membrane"/>
    <property type="evidence" value="ECO:0007669"/>
    <property type="project" value="UniProtKB-SubCell"/>
</dbReference>
<feature type="domain" description="CBS" evidence="11">
    <location>
        <begin position="784"/>
        <end position="840"/>
    </location>
</feature>
<dbReference type="SUPFAM" id="SSF54631">
    <property type="entry name" value="CBS-domain pair"/>
    <property type="match status" value="1"/>
</dbReference>
<feature type="transmembrane region" description="Helical" evidence="9">
    <location>
        <begin position="463"/>
        <end position="480"/>
    </location>
</feature>
<feature type="transmembrane region" description="Helical" evidence="9">
    <location>
        <begin position="565"/>
        <end position="586"/>
    </location>
</feature>
<comment type="caution">
    <text evidence="12">The sequence shown here is derived from an EMBL/GenBank/DDBJ whole genome shotgun (WGS) entry which is preliminary data.</text>
</comment>
<reference evidence="12" key="1">
    <citation type="submission" date="2021-02" db="EMBL/GenBank/DDBJ databases">
        <authorList>
            <person name="Nowell W R."/>
        </authorList>
    </citation>
    <scope>NUCLEOTIDE SEQUENCE</scope>
</reference>
<sequence length="963" mass="108057">MERDKNALAIKFHIHTTIEKENNEDDNDNRILVKQKKAKQQNRNGNKPSVGRWNDIIRPRRPTEHQSRVPAPTMDESLVDIAVNASSDVSSLADKSRGTIDFFHTPPTTMPTVRGSHYEDWSTIDWLSDQARDRLRHQIITQQKKESAWKRFLALHDALSGWFCVLLIAVNIGIIAAIVDIGAIWLANIKTGICLPAFYLSREQCCWTASNQTYDKYQHVLCDNWYTWANLIRIDNGTTTEYIVDYIAYVFFGLIFATLCAILVKTFAPYACGSGVPEVKTILSGFIIRGYLGVWTLLIKSLGMVLGTSANLLLGKEGPFVHSSCCCGNIFARLFPKYGQNEAKKREILSAAAAAGVSVAFGAPIGGVLFSLEEVSYYFPLKTLWRSFFCAMIASLIVKILSPFENQHLGLFYVGNRYRWFYFEMVPFFLLGVLGGLFGALFIKLNLAWCRIRKKTRLGRYPVLEVILVALVTLLVSYPNPFTRMSMSDLIRRLISSCETEDESLLCNYQRNTTSAYEKNESAKPLYGVWLSVGLLCSALVTQTSLFILTFGIKVPCGLFIPSMTLGAITGRIVGILFETLVYYQPNFFLFAAECSTAGEQCVVPGFYAVIGACAFLGGVTRMTVSLVVIMVELTGGLSYSVPLMCAALVSKFVGDALVGQGIYDAHIQLNNYPYLDVKAEFVDQTTAVTVLETKQDKNELIMLPRDSLTVGELINIIHTYKYNGYPVVSSREEASIIGFVLRRDLQLVLEQRAVINVQSSLNTQISFSRITHQSNSIHIYRLLNRSPATITLDTPTTTIIDMCRKLGAQTILVTNEKGHLAGILTKKDIIAYISKSNVLRNPLVVVYFHFIAGYSIQKQMMPSLRHQLMILFSLFACFICFVHSSQTNLNEQYGQENNHVPSQDAAAATRLEILKQILSRRSLYDPAFGDSWSDSFRKRNLFDPAYSDWSNSFKRSNQQAQQ</sequence>
<keyword evidence="8" id="KW-0129">CBS domain</keyword>
<evidence type="ECO:0000256" key="10">
    <source>
        <dbReference type="SAM" id="MobiDB-lite"/>
    </source>
</evidence>
<feature type="transmembrane region" description="Helical" evidence="9">
    <location>
        <begin position="384"/>
        <end position="401"/>
    </location>
</feature>
<keyword evidence="2 9" id="KW-0813">Transport</keyword>
<dbReference type="AlphaFoldDB" id="A0A814BCP3"/>
<dbReference type="InterPro" id="IPR014743">
    <property type="entry name" value="Cl-channel_core"/>
</dbReference>
<dbReference type="Pfam" id="PF00571">
    <property type="entry name" value="CBS"/>
    <property type="match status" value="1"/>
</dbReference>
<feature type="transmembrane region" description="Helical" evidence="9">
    <location>
        <begin position="159"/>
        <end position="186"/>
    </location>
</feature>
<feature type="compositionally biased region" description="Basic and acidic residues" evidence="10">
    <location>
        <begin position="55"/>
        <end position="67"/>
    </location>
</feature>
<keyword evidence="4 9" id="KW-1133">Transmembrane helix</keyword>
<feature type="transmembrane region" description="Helical" evidence="9">
    <location>
        <begin position="348"/>
        <end position="372"/>
    </location>
</feature>
<evidence type="ECO:0000313" key="13">
    <source>
        <dbReference type="Proteomes" id="UP000663852"/>
    </source>
</evidence>
<dbReference type="PROSITE" id="PS51371">
    <property type="entry name" value="CBS"/>
    <property type="match status" value="2"/>
</dbReference>
<comment type="similarity">
    <text evidence="9">Belongs to the chloride channel (TC 2.A.49) family.</text>
</comment>
<evidence type="ECO:0000313" key="12">
    <source>
        <dbReference type="EMBL" id="CAF0925769.1"/>
    </source>
</evidence>
<evidence type="ECO:0000256" key="7">
    <source>
        <dbReference type="ARBA" id="ARBA00023214"/>
    </source>
</evidence>
<protein>
    <recommendedName>
        <fullName evidence="9">Chloride channel protein</fullName>
    </recommendedName>
</protein>
<keyword evidence="3 9" id="KW-0812">Transmembrane</keyword>
<evidence type="ECO:0000256" key="5">
    <source>
        <dbReference type="ARBA" id="ARBA00023065"/>
    </source>
</evidence>
<feature type="transmembrane region" description="Helical" evidence="9">
    <location>
        <begin position="246"/>
        <end position="271"/>
    </location>
</feature>
<dbReference type="Gene3D" id="1.10.3080.10">
    <property type="entry name" value="Clc chloride channel"/>
    <property type="match status" value="1"/>
</dbReference>
<dbReference type="Pfam" id="PF00654">
    <property type="entry name" value="Voltage_CLC"/>
    <property type="match status" value="1"/>
</dbReference>
<keyword evidence="6 9" id="KW-0472">Membrane</keyword>
<dbReference type="GO" id="GO:0005886">
    <property type="term" value="C:plasma membrane"/>
    <property type="evidence" value="ECO:0007669"/>
    <property type="project" value="TreeGrafter"/>
</dbReference>
<organism evidence="12 13">
    <name type="scientific">Adineta ricciae</name>
    <name type="common">Rotifer</name>
    <dbReference type="NCBI Taxonomy" id="249248"/>
    <lineage>
        <taxon>Eukaryota</taxon>
        <taxon>Metazoa</taxon>
        <taxon>Spiralia</taxon>
        <taxon>Gnathifera</taxon>
        <taxon>Rotifera</taxon>
        <taxon>Eurotatoria</taxon>
        <taxon>Bdelloidea</taxon>
        <taxon>Adinetida</taxon>
        <taxon>Adinetidae</taxon>
        <taxon>Adineta</taxon>
    </lineage>
</organism>
<dbReference type="GO" id="GO:0005247">
    <property type="term" value="F:voltage-gated chloride channel activity"/>
    <property type="evidence" value="ECO:0007669"/>
    <property type="project" value="TreeGrafter"/>
</dbReference>
<dbReference type="EMBL" id="CAJNOJ010000039">
    <property type="protein sequence ID" value="CAF0925769.1"/>
    <property type="molecule type" value="Genomic_DNA"/>
</dbReference>
<evidence type="ECO:0000256" key="6">
    <source>
        <dbReference type="ARBA" id="ARBA00023136"/>
    </source>
</evidence>
<feature type="transmembrane region" description="Helical" evidence="9">
    <location>
        <begin position="527"/>
        <end position="553"/>
    </location>
</feature>
<dbReference type="Proteomes" id="UP000663852">
    <property type="component" value="Unassembled WGS sequence"/>
</dbReference>
<evidence type="ECO:0000259" key="11">
    <source>
        <dbReference type="PROSITE" id="PS51371"/>
    </source>
</evidence>
<evidence type="ECO:0000256" key="3">
    <source>
        <dbReference type="ARBA" id="ARBA00022692"/>
    </source>
</evidence>
<accession>A0A814BCP3</accession>
<dbReference type="FunFam" id="1.10.3080.10:FF:000011">
    <property type="entry name" value="Chloride channel protein"/>
    <property type="match status" value="1"/>
</dbReference>
<name>A0A814BCP3_ADIRI</name>
<evidence type="ECO:0000256" key="9">
    <source>
        <dbReference type="RuleBase" id="RU361221"/>
    </source>
</evidence>
<comment type="subcellular location">
    <subcellularLocation>
        <location evidence="1">Endosome membrane</location>
        <topology evidence="1">Multi-pass membrane protein</topology>
    </subcellularLocation>
    <subcellularLocation>
        <location evidence="9">Membrane</location>
        <topology evidence="9">Multi-pass membrane protein</topology>
    </subcellularLocation>
</comment>
<dbReference type="Gene3D" id="3.90.1280.20">
    <property type="match status" value="2"/>
</dbReference>
<gene>
    <name evidence="12" type="ORF">EDS130_LOCUS11019</name>
</gene>
<keyword evidence="7 9" id="KW-0868">Chloride</keyword>
<dbReference type="PANTHER" id="PTHR45711:SF6">
    <property type="entry name" value="CHLORIDE CHANNEL PROTEIN"/>
    <property type="match status" value="1"/>
</dbReference>
<evidence type="ECO:0000256" key="1">
    <source>
        <dbReference type="ARBA" id="ARBA00004337"/>
    </source>
</evidence>
<dbReference type="PRINTS" id="PR00762">
    <property type="entry name" value="CLCHANNEL"/>
</dbReference>
<dbReference type="GO" id="GO:0005769">
    <property type="term" value="C:early endosome"/>
    <property type="evidence" value="ECO:0007669"/>
    <property type="project" value="TreeGrafter"/>
</dbReference>
<keyword evidence="5 9" id="KW-0406">Ion transport</keyword>
<dbReference type="InterPro" id="IPR001807">
    <property type="entry name" value="ClC"/>
</dbReference>
<dbReference type="OrthoDB" id="44789at2759"/>
<feature type="region of interest" description="Disordered" evidence="10">
    <location>
        <begin position="35"/>
        <end position="71"/>
    </location>
</feature>
<feature type="transmembrane region" description="Helical" evidence="9">
    <location>
        <begin position="606"/>
        <end position="632"/>
    </location>
</feature>
<feature type="domain" description="CBS" evidence="11">
    <location>
        <begin position="696"/>
        <end position="756"/>
    </location>
</feature>
<evidence type="ECO:0000256" key="4">
    <source>
        <dbReference type="ARBA" id="ARBA00022989"/>
    </source>
</evidence>
<dbReference type="SUPFAM" id="SSF81340">
    <property type="entry name" value="Clc chloride channel"/>
    <property type="match status" value="1"/>
</dbReference>
<dbReference type="PANTHER" id="PTHR45711">
    <property type="entry name" value="CHLORIDE CHANNEL PROTEIN"/>
    <property type="match status" value="1"/>
</dbReference>